<evidence type="ECO:0000313" key="2">
    <source>
        <dbReference type="Proteomes" id="UP000765845"/>
    </source>
</evidence>
<dbReference type="RefSeq" id="WP_168449889.1">
    <property type="nucleotide sequence ID" value="NZ_JAAWWK010000002.1"/>
</dbReference>
<comment type="caution">
    <text evidence="1">The sequence shown here is derived from an EMBL/GenBank/DDBJ whole genome shotgun (WGS) entry which is preliminary data.</text>
</comment>
<protein>
    <submittedName>
        <fullName evidence="1">Uncharacterized protein</fullName>
    </submittedName>
</protein>
<accession>A0ABX1GDX9</accession>
<organism evidence="1 2">
    <name type="scientific">Spongiibacter thalassae</name>
    <dbReference type="NCBI Taxonomy" id="2721624"/>
    <lineage>
        <taxon>Bacteria</taxon>
        <taxon>Pseudomonadati</taxon>
        <taxon>Pseudomonadota</taxon>
        <taxon>Gammaproteobacteria</taxon>
        <taxon>Cellvibrionales</taxon>
        <taxon>Spongiibacteraceae</taxon>
        <taxon>Spongiibacter</taxon>
    </lineage>
</organism>
<reference evidence="1 2" key="1">
    <citation type="submission" date="2020-04" db="EMBL/GenBank/DDBJ databases">
        <authorList>
            <person name="Yoon J."/>
        </authorList>
    </citation>
    <scope>NUCLEOTIDE SEQUENCE [LARGE SCALE GENOMIC DNA]</scope>
    <source>
        <strain evidence="1 2">KMU-166</strain>
    </source>
</reference>
<evidence type="ECO:0000313" key="1">
    <source>
        <dbReference type="EMBL" id="NKI17390.1"/>
    </source>
</evidence>
<proteinExistence type="predicted"/>
<keyword evidence="2" id="KW-1185">Reference proteome</keyword>
<dbReference type="Proteomes" id="UP000765845">
    <property type="component" value="Unassembled WGS sequence"/>
</dbReference>
<gene>
    <name evidence="1" type="ORF">HCU74_08170</name>
</gene>
<sequence length="64" mass="7485">MEPKDLEKELAEAYKSLDKADRQIKNLLIERKQNQMVLELLETAGFISEGKLQEAREFVQTFKT</sequence>
<dbReference type="EMBL" id="JAAWWK010000002">
    <property type="protein sequence ID" value="NKI17390.1"/>
    <property type="molecule type" value="Genomic_DNA"/>
</dbReference>
<name>A0ABX1GDX9_9GAMM</name>